<dbReference type="OrthoDB" id="4688861at2759"/>
<gene>
    <name evidence="3" type="ORF">CBYS24578_00000989</name>
</gene>
<organism evidence="3 4">
    <name type="scientific">Clonostachys byssicola</name>
    <dbReference type="NCBI Taxonomy" id="160290"/>
    <lineage>
        <taxon>Eukaryota</taxon>
        <taxon>Fungi</taxon>
        <taxon>Dikarya</taxon>
        <taxon>Ascomycota</taxon>
        <taxon>Pezizomycotina</taxon>
        <taxon>Sordariomycetes</taxon>
        <taxon>Hypocreomycetidae</taxon>
        <taxon>Hypocreales</taxon>
        <taxon>Bionectriaceae</taxon>
        <taxon>Clonostachys</taxon>
    </lineage>
</organism>
<reference evidence="4" key="1">
    <citation type="submission" date="2019-06" db="EMBL/GenBank/DDBJ databases">
        <authorList>
            <person name="Broberg M."/>
        </authorList>
    </citation>
    <scope>NUCLEOTIDE SEQUENCE [LARGE SCALE GENOMIC DNA]</scope>
</reference>
<protein>
    <recommendedName>
        <fullName evidence="2">DUF6546 domain-containing protein</fullName>
    </recommendedName>
</protein>
<dbReference type="EMBL" id="CABFNO020001240">
    <property type="protein sequence ID" value="CAG9972365.1"/>
    <property type="molecule type" value="Genomic_DNA"/>
</dbReference>
<dbReference type="AlphaFoldDB" id="A0A9N9U153"/>
<sequence length="511" mass="59218">MSTWDYLPPEVRAMILEELGKHPQKASYASVSREWQAVIEKSTFHRLKLKENCLDELDQITEHQRGLVRHICLDIELPTYTCICCKRLESETGRRNQNKLATRAICKLFSKLSTWEPTREGLTLELNAYSTSDKEHWLKACYLGTLEEDRLLDSGLPISTNEIDDPDHGWVQGKRVSLPPKEAIRRIYGGINIKFYRQLPQVQAVTKFLLGRQCRRQWTPPTLQQIWEKLPRLEEIVYEPWRLFEKPLQDFQRDGQYYKMVTSHLPAQLRKLSVFEDFNETLQSVFQEPEHTYTAFFPTGQSYIGSWNLDRVRKPSREVAEGFAARSLDLEYLSVAFMAEARHFIDGAKKTWKWHELRSLSLTSRLMDRESDSQEISHLLRDAGAVALLMPKLETMNIWSGLKGEACAFMYRQNDSSITWRGTWEFEFSRDIIQRWKKVVARFAREELQVRLQLLDCEILSHGDAIHHLSLDCVIDPVSLLQIRGESEQSFDEEGDGSAVSVGGPSGCNQS</sequence>
<feature type="region of interest" description="Disordered" evidence="1">
    <location>
        <begin position="488"/>
        <end position="511"/>
    </location>
</feature>
<evidence type="ECO:0000259" key="2">
    <source>
        <dbReference type="Pfam" id="PF20183"/>
    </source>
</evidence>
<accession>A0A9N9U153</accession>
<dbReference type="Pfam" id="PF20183">
    <property type="entry name" value="DUF6546"/>
    <property type="match status" value="1"/>
</dbReference>
<evidence type="ECO:0000313" key="3">
    <source>
        <dbReference type="EMBL" id="CAG9972365.1"/>
    </source>
</evidence>
<evidence type="ECO:0000313" key="4">
    <source>
        <dbReference type="Proteomes" id="UP000754883"/>
    </source>
</evidence>
<dbReference type="Proteomes" id="UP000754883">
    <property type="component" value="Unassembled WGS sequence"/>
</dbReference>
<keyword evidence="4" id="KW-1185">Reference proteome</keyword>
<name>A0A9N9U153_9HYPO</name>
<feature type="domain" description="DUF6546" evidence="2">
    <location>
        <begin position="265"/>
        <end position="474"/>
    </location>
</feature>
<evidence type="ECO:0000256" key="1">
    <source>
        <dbReference type="SAM" id="MobiDB-lite"/>
    </source>
</evidence>
<reference evidence="3 4" key="2">
    <citation type="submission" date="2021-10" db="EMBL/GenBank/DDBJ databases">
        <authorList>
            <person name="Piombo E."/>
        </authorList>
    </citation>
    <scope>NUCLEOTIDE SEQUENCE [LARGE SCALE GENOMIC DNA]</scope>
</reference>
<proteinExistence type="predicted"/>
<comment type="caution">
    <text evidence="3">The sequence shown here is derived from an EMBL/GenBank/DDBJ whole genome shotgun (WGS) entry which is preliminary data.</text>
</comment>
<dbReference type="InterPro" id="IPR046676">
    <property type="entry name" value="DUF6546"/>
</dbReference>